<evidence type="ECO:0000313" key="2">
    <source>
        <dbReference type="EMBL" id="GGD66600.1"/>
    </source>
</evidence>
<gene>
    <name evidence="2" type="ORF">GCM10011514_33310</name>
</gene>
<feature type="transmembrane region" description="Helical" evidence="1">
    <location>
        <begin position="71"/>
        <end position="93"/>
    </location>
</feature>
<name>A0A916YZ13_9BACT</name>
<sequence length="117" mass="13136">MSDFLKIGELKENLVKLIEAKFELTKLNVQDKIEGIAVKAAYALITFILSIVVIIFLSILIALGLNHLIGSSWLGFLIMFGFYAIILAIFIFAKDSVQHSIKKKVEEVVDEHLNEKS</sequence>
<keyword evidence="1" id="KW-0812">Transmembrane</keyword>
<keyword evidence="1" id="KW-0472">Membrane</keyword>
<dbReference type="InterPro" id="IPR009937">
    <property type="entry name" value="Phage_holin_3_6"/>
</dbReference>
<protein>
    <recommendedName>
        <fullName evidence="4">Phage holin family protein</fullName>
    </recommendedName>
</protein>
<proteinExistence type="predicted"/>
<comment type="caution">
    <text evidence="2">The sequence shown here is derived from an EMBL/GenBank/DDBJ whole genome shotgun (WGS) entry which is preliminary data.</text>
</comment>
<evidence type="ECO:0000256" key="1">
    <source>
        <dbReference type="SAM" id="Phobius"/>
    </source>
</evidence>
<keyword evidence="1" id="KW-1133">Transmembrane helix</keyword>
<keyword evidence="3" id="KW-1185">Reference proteome</keyword>
<reference evidence="2" key="1">
    <citation type="journal article" date="2014" name="Int. J. Syst. Evol. Microbiol.">
        <title>Complete genome sequence of Corynebacterium casei LMG S-19264T (=DSM 44701T), isolated from a smear-ripened cheese.</title>
        <authorList>
            <consortium name="US DOE Joint Genome Institute (JGI-PGF)"/>
            <person name="Walter F."/>
            <person name="Albersmeier A."/>
            <person name="Kalinowski J."/>
            <person name="Ruckert C."/>
        </authorList>
    </citation>
    <scope>NUCLEOTIDE SEQUENCE</scope>
    <source>
        <strain evidence="2">CGMCC 1.15958</strain>
    </source>
</reference>
<reference evidence="2" key="2">
    <citation type="submission" date="2020-09" db="EMBL/GenBank/DDBJ databases">
        <authorList>
            <person name="Sun Q."/>
            <person name="Zhou Y."/>
        </authorList>
    </citation>
    <scope>NUCLEOTIDE SEQUENCE</scope>
    <source>
        <strain evidence="2">CGMCC 1.15958</strain>
    </source>
</reference>
<dbReference type="RefSeq" id="WP_188767510.1">
    <property type="nucleotide sequence ID" value="NZ_BMKK01000006.1"/>
</dbReference>
<evidence type="ECO:0008006" key="4">
    <source>
        <dbReference type="Google" id="ProtNLM"/>
    </source>
</evidence>
<dbReference type="Pfam" id="PF07332">
    <property type="entry name" value="Phage_holin_3_6"/>
    <property type="match status" value="1"/>
</dbReference>
<dbReference type="EMBL" id="BMKK01000006">
    <property type="protein sequence ID" value="GGD66600.1"/>
    <property type="molecule type" value="Genomic_DNA"/>
</dbReference>
<dbReference type="AlphaFoldDB" id="A0A916YZ13"/>
<evidence type="ECO:0000313" key="3">
    <source>
        <dbReference type="Proteomes" id="UP000609064"/>
    </source>
</evidence>
<accession>A0A916YZ13</accession>
<organism evidence="2 3">
    <name type="scientific">Emticicia aquatilis</name>
    <dbReference type="NCBI Taxonomy" id="1537369"/>
    <lineage>
        <taxon>Bacteria</taxon>
        <taxon>Pseudomonadati</taxon>
        <taxon>Bacteroidota</taxon>
        <taxon>Cytophagia</taxon>
        <taxon>Cytophagales</taxon>
        <taxon>Leadbetterellaceae</taxon>
        <taxon>Emticicia</taxon>
    </lineage>
</organism>
<feature type="transmembrane region" description="Helical" evidence="1">
    <location>
        <begin position="40"/>
        <end position="65"/>
    </location>
</feature>
<dbReference type="Proteomes" id="UP000609064">
    <property type="component" value="Unassembled WGS sequence"/>
</dbReference>